<sequence length="339" mass="36887">MDAFTDFGSSERAMEKERKERQEAARKKRAKERAAAERARAETLRLDEVNARRRAEEAVAREHEAAAMIEENRKTGGIRFCEVLRPTATSSNGDRITLPVSALETLTNLGAIDAGPMAFELCAMRGDTVVASTHAGVAEFVAGEGTVGIPPKTALSLTRENGPASISGMMIRVKYVRLGNHFKSFVRLQPRGHGFHKNGEEVVNIDIKTVLERELIGHTCITTGDWLHIRHEKVSYDLKVRSLGSYSTLGDAKQLESEEAIFLVNTDLEVDIMPSETAEAEAERAVEAAKAAEAEQERQVQRALDRIKRAEALHSALPSEPHDERAAAAPAAQAGGGGG</sequence>
<reference evidence="6" key="1">
    <citation type="submission" date="2021-01" db="EMBL/GenBank/DDBJ databases">
        <authorList>
            <person name="Corre E."/>
            <person name="Pelletier E."/>
            <person name="Niang G."/>
            <person name="Scheremetjew M."/>
            <person name="Finn R."/>
            <person name="Kale V."/>
            <person name="Holt S."/>
            <person name="Cochrane G."/>
            <person name="Meng A."/>
            <person name="Brown T."/>
            <person name="Cohen L."/>
        </authorList>
    </citation>
    <scope>NUCLEOTIDE SEQUENCE</scope>
    <source>
        <strain evidence="6">RCC1693</strain>
    </source>
</reference>
<evidence type="ECO:0000313" key="6">
    <source>
        <dbReference type="EMBL" id="CAD9422134.1"/>
    </source>
</evidence>
<feature type="compositionally biased region" description="Basic and acidic residues" evidence="3">
    <location>
        <begin position="12"/>
        <end position="25"/>
    </location>
</feature>
<feature type="region of interest" description="Disordered" evidence="3">
    <location>
        <begin position="312"/>
        <end position="339"/>
    </location>
</feature>
<accession>A0A7S2FYI6</accession>
<evidence type="ECO:0000259" key="4">
    <source>
        <dbReference type="Pfam" id="PF03152"/>
    </source>
</evidence>
<feature type="domain" description="Ubiquitin fusion degradation protein UFD1 N-terminal subdomain 1" evidence="4">
    <location>
        <begin position="88"/>
        <end position="176"/>
    </location>
</feature>
<dbReference type="Gene3D" id="3.10.330.10">
    <property type="match status" value="1"/>
</dbReference>
<feature type="region of interest" description="Disordered" evidence="3">
    <location>
        <begin position="1"/>
        <end position="40"/>
    </location>
</feature>
<dbReference type="InterPro" id="IPR055417">
    <property type="entry name" value="UFD1_N1"/>
</dbReference>
<dbReference type="GO" id="GO:0031593">
    <property type="term" value="F:polyubiquitin modification-dependent protein binding"/>
    <property type="evidence" value="ECO:0007669"/>
    <property type="project" value="TreeGrafter"/>
</dbReference>
<dbReference type="InterPro" id="IPR004854">
    <property type="entry name" value="Ufd1-like"/>
</dbReference>
<protein>
    <submittedName>
        <fullName evidence="6">Uncharacterized protein</fullName>
    </submittedName>
</protein>
<evidence type="ECO:0000256" key="2">
    <source>
        <dbReference type="ARBA" id="ARBA00022786"/>
    </source>
</evidence>
<evidence type="ECO:0000259" key="5">
    <source>
        <dbReference type="Pfam" id="PF24842"/>
    </source>
</evidence>
<name>A0A7S2FYI6_9STRA</name>
<dbReference type="AlphaFoldDB" id="A0A7S2FYI6"/>
<gene>
    <name evidence="6" type="ORF">FPAR1323_LOCUS10231</name>
</gene>
<feature type="domain" description="Ubiquitin fusion degradation protein UFD1 N-terminal subdomain 2" evidence="5">
    <location>
        <begin position="184"/>
        <end position="274"/>
    </location>
</feature>
<dbReference type="PANTHER" id="PTHR12555:SF13">
    <property type="entry name" value="UBIQUITIN RECOGNITION FACTOR IN ER-ASSOCIATED DEGRADATION PROTEIN 1"/>
    <property type="match status" value="1"/>
</dbReference>
<keyword evidence="2" id="KW-0833">Ubl conjugation pathway</keyword>
<dbReference type="EMBL" id="HBGT01019441">
    <property type="protein sequence ID" value="CAD9422134.1"/>
    <property type="molecule type" value="Transcribed_RNA"/>
</dbReference>
<proteinExistence type="inferred from homology"/>
<dbReference type="GO" id="GO:0034098">
    <property type="term" value="C:VCP-NPL4-UFD1 AAA ATPase complex"/>
    <property type="evidence" value="ECO:0007669"/>
    <property type="project" value="TreeGrafter"/>
</dbReference>
<evidence type="ECO:0000256" key="1">
    <source>
        <dbReference type="ARBA" id="ARBA00006043"/>
    </source>
</evidence>
<evidence type="ECO:0000256" key="3">
    <source>
        <dbReference type="SAM" id="MobiDB-lite"/>
    </source>
</evidence>
<organism evidence="6">
    <name type="scientific">Florenciella parvula</name>
    <dbReference type="NCBI Taxonomy" id="236787"/>
    <lineage>
        <taxon>Eukaryota</taxon>
        <taxon>Sar</taxon>
        <taxon>Stramenopiles</taxon>
        <taxon>Ochrophyta</taxon>
        <taxon>Dictyochophyceae</taxon>
        <taxon>Florenciellales</taxon>
        <taxon>Florenciella</taxon>
    </lineage>
</organism>
<dbReference type="PANTHER" id="PTHR12555">
    <property type="entry name" value="UBIQUITIN FUSION DEGRADATON PROTEIN 1"/>
    <property type="match status" value="1"/>
</dbReference>
<dbReference type="Pfam" id="PF24842">
    <property type="entry name" value="UFD1_N2"/>
    <property type="match status" value="1"/>
</dbReference>
<dbReference type="InterPro" id="IPR042299">
    <property type="entry name" value="Ufd1-like_Nn"/>
</dbReference>
<feature type="non-terminal residue" evidence="6">
    <location>
        <position position="339"/>
    </location>
</feature>
<dbReference type="Pfam" id="PF03152">
    <property type="entry name" value="UFD1_N1"/>
    <property type="match status" value="1"/>
</dbReference>
<dbReference type="GO" id="GO:0006511">
    <property type="term" value="P:ubiquitin-dependent protein catabolic process"/>
    <property type="evidence" value="ECO:0007669"/>
    <property type="project" value="InterPro"/>
</dbReference>
<dbReference type="Gene3D" id="2.40.40.50">
    <property type="entry name" value="Ubiquitin fusion degradation protein UFD1, N-terminal domain"/>
    <property type="match status" value="1"/>
</dbReference>
<comment type="similarity">
    <text evidence="1">Belongs to the UFD1 family.</text>
</comment>
<dbReference type="GO" id="GO:0036503">
    <property type="term" value="P:ERAD pathway"/>
    <property type="evidence" value="ECO:0007669"/>
    <property type="project" value="TreeGrafter"/>
</dbReference>
<dbReference type="InterPro" id="IPR055418">
    <property type="entry name" value="UFD1_N2"/>
</dbReference>